<feature type="chain" id="PRO_5018319875" description="GPI anchored protein" evidence="2">
    <location>
        <begin position="20"/>
        <end position="236"/>
    </location>
</feature>
<organism evidence="3 4">
    <name type="scientific">Verticillium nonalfalfae</name>
    <dbReference type="NCBI Taxonomy" id="1051616"/>
    <lineage>
        <taxon>Eukaryota</taxon>
        <taxon>Fungi</taxon>
        <taxon>Dikarya</taxon>
        <taxon>Ascomycota</taxon>
        <taxon>Pezizomycotina</taxon>
        <taxon>Sordariomycetes</taxon>
        <taxon>Hypocreomycetidae</taxon>
        <taxon>Glomerellales</taxon>
        <taxon>Plectosphaerellaceae</taxon>
        <taxon>Verticillium</taxon>
    </lineage>
</organism>
<dbReference type="RefSeq" id="XP_028490114.1">
    <property type="nucleotide sequence ID" value="XM_028639351.1"/>
</dbReference>
<sequence length="236" mass="23745">MFHNSSKLALLAVFGVAAAEEAVVSLFIPLFAPNFVVASVVDVGADETTFALACHSQVPQTECGISNPVQLVAGPSTMALTATLEYTSAPPMTITADCAINVAANEATCTQYQAEGTMTYSESTIVSEIDAFYLPLSITAGAEKLTDVPAATTTPATLPTTTETSTATSATPTDSSSESTSESSDESSAVADESSTTNAAGEAATTTEAGNAALPRMTQNAVLAGIAAVVGGAMVL</sequence>
<dbReference type="Proteomes" id="UP000267145">
    <property type="component" value="Unassembled WGS sequence"/>
</dbReference>
<accession>A0A3M9XWE0</accession>
<reference evidence="3 4" key="1">
    <citation type="submission" date="2018-10" db="EMBL/GenBank/DDBJ databases">
        <title>Genome sequence of Verticillium nonalfalfae VnAa140.</title>
        <authorList>
            <person name="Stajich J.E."/>
            <person name="Kasson M.T."/>
        </authorList>
    </citation>
    <scope>NUCLEOTIDE SEQUENCE [LARGE SCALE GENOMIC DNA]</scope>
    <source>
        <strain evidence="3 4">VnAa140</strain>
    </source>
</reference>
<evidence type="ECO:0008006" key="5">
    <source>
        <dbReference type="Google" id="ProtNLM"/>
    </source>
</evidence>
<dbReference type="AlphaFoldDB" id="A0A3M9XWE0"/>
<proteinExistence type="predicted"/>
<protein>
    <recommendedName>
        <fullName evidence="5">GPI anchored protein</fullName>
    </recommendedName>
</protein>
<feature type="signal peptide" evidence="2">
    <location>
        <begin position="1"/>
        <end position="19"/>
    </location>
</feature>
<evidence type="ECO:0000256" key="2">
    <source>
        <dbReference type="SAM" id="SignalP"/>
    </source>
</evidence>
<feature type="region of interest" description="Disordered" evidence="1">
    <location>
        <begin position="152"/>
        <end position="204"/>
    </location>
</feature>
<keyword evidence="2" id="KW-0732">Signal</keyword>
<dbReference type="PANTHER" id="PTHR40640">
    <property type="entry name" value="ANCHORED GLYCOPROTEIN, PUTATIVE (AFU_ORTHOLOGUE AFUA_8G04860)-RELATED"/>
    <property type="match status" value="1"/>
</dbReference>
<evidence type="ECO:0000313" key="3">
    <source>
        <dbReference type="EMBL" id="RNJ51956.1"/>
    </source>
</evidence>
<keyword evidence="4" id="KW-1185">Reference proteome</keyword>
<dbReference type="GeneID" id="39608881"/>
<name>A0A3M9XWE0_9PEZI</name>
<comment type="caution">
    <text evidence="3">The sequence shown here is derived from an EMBL/GenBank/DDBJ whole genome shotgun (WGS) entry which is preliminary data.</text>
</comment>
<gene>
    <name evidence="3" type="ORF">D7B24_005192</name>
</gene>
<evidence type="ECO:0000313" key="4">
    <source>
        <dbReference type="Proteomes" id="UP000267145"/>
    </source>
</evidence>
<evidence type="ECO:0000256" key="1">
    <source>
        <dbReference type="SAM" id="MobiDB-lite"/>
    </source>
</evidence>
<dbReference type="EMBL" id="RBVV01000301">
    <property type="protein sequence ID" value="RNJ51956.1"/>
    <property type="molecule type" value="Genomic_DNA"/>
</dbReference>
<dbReference type="PANTHER" id="PTHR40640:SF1">
    <property type="entry name" value="ANCHORED GLYCOPROTEIN, PUTATIVE (AFU_ORTHOLOGUE AFUA_8G04860)-RELATED"/>
    <property type="match status" value="1"/>
</dbReference>